<dbReference type="Proteomes" id="UP001139981">
    <property type="component" value="Unassembled WGS sequence"/>
</dbReference>
<comment type="caution">
    <text evidence="1">The sequence shown here is derived from an EMBL/GenBank/DDBJ whole genome shotgun (WGS) entry which is preliminary data.</text>
</comment>
<accession>A0ACC1M091</accession>
<reference evidence="1" key="1">
    <citation type="submission" date="2022-07" db="EMBL/GenBank/DDBJ databases">
        <title>Phylogenomic reconstructions and comparative analyses of Kickxellomycotina fungi.</title>
        <authorList>
            <person name="Reynolds N.K."/>
            <person name="Stajich J.E."/>
            <person name="Barry K."/>
            <person name="Grigoriev I.V."/>
            <person name="Crous P."/>
            <person name="Smith M.E."/>
        </authorList>
    </citation>
    <scope>NUCLEOTIDE SEQUENCE</scope>
    <source>
        <strain evidence="1">CBS 190363</strain>
    </source>
</reference>
<gene>
    <name evidence="1" type="ORF">IWW38_003579</name>
</gene>
<keyword evidence="2" id="KW-1185">Reference proteome</keyword>
<evidence type="ECO:0000313" key="1">
    <source>
        <dbReference type="EMBL" id="KAJ2891538.1"/>
    </source>
</evidence>
<protein>
    <submittedName>
        <fullName evidence="1">Uncharacterized protein</fullName>
    </submittedName>
</protein>
<dbReference type="EMBL" id="JANBVB010000964">
    <property type="protein sequence ID" value="KAJ2891538.1"/>
    <property type="molecule type" value="Genomic_DNA"/>
</dbReference>
<proteinExistence type="predicted"/>
<name>A0ACC1M091_9FUNG</name>
<evidence type="ECO:0000313" key="2">
    <source>
        <dbReference type="Proteomes" id="UP001139981"/>
    </source>
</evidence>
<organism evidence="1 2">
    <name type="scientific">Coemansia aciculifera</name>
    <dbReference type="NCBI Taxonomy" id="417176"/>
    <lineage>
        <taxon>Eukaryota</taxon>
        <taxon>Fungi</taxon>
        <taxon>Fungi incertae sedis</taxon>
        <taxon>Zoopagomycota</taxon>
        <taxon>Kickxellomycotina</taxon>
        <taxon>Kickxellomycetes</taxon>
        <taxon>Kickxellales</taxon>
        <taxon>Kickxellaceae</taxon>
        <taxon>Coemansia</taxon>
    </lineage>
</organism>
<sequence length="126" mass="13773">MASMVTLVDGFSATTTPSTNISAEARPGLLRDTANEDHHRQPDAADESLPPQNPPMARSQSEQTTALSSVSEESTDGNKLMHVGLARRVRESLKQRLRFIGAAIMLRHLHQSSIRGIDNYYAVSMA</sequence>